<evidence type="ECO:0000313" key="1">
    <source>
        <dbReference type="EMBL" id="EJK98655.1"/>
    </source>
</evidence>
<sequence length="158" mass="17988">MARPDKAATIFELNHGAWQLRKALAGGAVLLMLIIRHVNAGEITCPAVTDIYRNIEAMEDIFLVDTPEDREWKSESLVDVVDPLKLQFDGAEYVIHEADSDRREPTATVTCRYGDINLKSEYPRILQPGFSRWTENRCESPNTKMCMLMSADYFNVSF</sequence>
<proteinExistence type="predicted"/>
<dbReference type="RefSeq" id="WP_003177617.1">
    <property type="nucleotide sequence ID" value="NZ_CM001558.1"/>
</dbReference>
<organism evidence="1">
    <name type="scientific">Pseudomonas fluorescens (strain Q2-87)</name>
    <dbReference type="NCBI Taxonomy" id="1038922"/>
    <lineage>
        <taxon>Bacteria</taxon>
        <taxon>Pseudomonadati</taxon>
        <taxon>Pseudomonadota</taxon>
        <taxon>Gammaproteobacteria</taxon>
        <taxon>Pseudomonadales</taxon>
        <taxon>Pseudomonadaceae</taxon>
        <taxon>Pseudomonas</taxon>
    </lineage>
</organism>
<dbReference type="EMBL" id="AGBM01000002">
    <property type="protein sequence ID" value="EJK98655.1"/>
    <property type="molecule type" value="Genomic_DNA"/>
</dbReference>
<protein>
    <submittedName>
        <fullName evidence="1">Uncharacterized protein</fullName>
    </submittedName>
</protein>
<comment type="caution">
    <text evidence="1">The sequence shown here is derived from an EMBL/GenBank/DDBJ whole genome shotgun (WGS) entry which is preliminary data.</text>
</comment>
<dbReference type="HOGENOM" id="CLU_1863473_0_0_6"/>
<dbReference type="PATRIC" id="fig|1038922.3.peg.4990"/>
<gene>
    <name evidence="1" type="ORF">PflQ2_0525</name>
</gene>
<accession>J2XV26</accession>
<name>J2XV26_PSEFQ</name>
<reference evidence="1" key="1">
    <citation type="journal article" date="2012" name="PLoS Genet.">
        <title>Comparative Genomics of Plant-Associated Pseudomonas spp.: Insights into Diversity and Inheritance of Traits Involved in Multitrophic Interactions.</title>
        <authorList>
            <person name="Loper J.E."/>
            <person name="Hassan K.A."/>
            <person name="Mavrodi D.V."/>
            <person name="Davis E.W.II."/>
            <person name="Lim C.K."/>
            <person name="Shaffer B.T."/>
            <person name="Elbourne L.D."/>
            <person name="Stockwell V.O."/>
            <person name="Hartney S.L."/>
            <person name="Breakwell K."/>
            <person name="Henkels M.D."/>
            <person name="Tetu S.G."/>
            <person name="Rangel L.I."/>
            <person name="Kidarsa T.A."/>
            <person name="Wilson N.L."/>
            <person name="van de Mortel J.E."/>
            <person name="Song C."/>
            <person name="Blumhagen R."/>
            <person name="Radune D."/>
            <person name="Hostetler J.B."/>
            <person name="Brinkac L.M."/>
            <person name="Durkin A.S."/>
            <person name="Kluepfel D.A."/>
            <person name="Wechter W.P."/>
            <person name="Anderson A.J."/>
            <person name="Kim Y.C."/>
            <person name="Pierson L.S.III."/>
            <person name="Pierson E.A."/>
            <person name="Lindow S.E."/>
            <person name="Kobayashi D.Y."/>
            <person name="Raaijmakers J.M."/>
            <person name="Weller D.M."/>
            <person name="Thomashow L.S."/>
            <person name="Allen A.E."/>
            <person name="Paulsen I.T."/>
        </authorList>
    </citation>
    <scope>NUCLEOTIDE SEQUENCE [LARGE SCALE GENOMIC DNA]</scope>
    <source>
        <strain evidence="1">Q2-87</strain>
    </source>
</reference>
<dbReference type="AlphaFoldDB" id="J2XV26"/>
<dbReference type="Proteomes" id="UP000007289">
    <property type="component" value="Chromosome"/>
</dbReference>